<accession>A0A812VZ83</accession>
<evidence type="ECO:0000313" key="1">
    <source>
        <dbReference type="EMBL" id="CAE7660237.1"/>
    </source>
</evidence>
<evidence type="ECO:0000313" key="2">
    <source>
        <dbReference type="Proteomes" id="UP000649617"/>
    </source>
</evidence>
<dbReference type="AlphaFoldDB" id="A0A812VZ83"/>
<sequence>MTIYFEVALISGKRARLSAELDTSVDKLRKKAQKLLCAGRGCLLSSSGGILGGGMSVSQAGLQKGDI</sequence>
<protein>
    <submittedName>
        <fullName evidence="1">SDH1 protein</fullName>
    </submittedName>
</protein>
<organism evidence="1 2">
    <name type="scientific">Symbiodinium pilosum</name>
    <name type="common">Dinoflagellate</name>
    <dbReference type="NCBI Taxonomy" id="2952"/>
    <lineage>
        <taxon>Eukaryota</taxon>
        <taxon>Sar</taxon>
        <taxon>Alveolata</taxon>
        <taxon>Dinophyceae</taxon>
        <taxon>Suessiales</taxon>
        <taxon>Symbiodiniaceae</taxon>
        <taxon>Symbiodinium</taxon>
    </lineage>
</organism>
<keyword evidence="2" id="KW-1185">Reference proteome</keyword>
<dbReference type="EMBL" id="CAJNIZ010043430">
    <property type="protein sequence ID" value="CAE7660237.1"/>
    <property type="molecule type" value="Genomic_DNA"/>
</dbReference>
<proteinExistence type="predicted"/>
<feature type="non-terminal residue" evidence="1">
    <location>
        <position position="67"/>
    </location>
</feature>
<gene>
    <name evidence="1" type="primary">SDH1</name>
    <name evidence="1" type="ORF">SPIL2461_LOCUS17885</name>
</gene>
<name>A0A812VZ83_SYMPI</name>
<dbReference type="Proteomes" id="UP000649617">
    <property type="component" value="Unassembled WGS sequence"/>
</dbReference>
<reference evidence="1" key="1">
    <citation type="submission" date="2021-02" db="EMBL/GenBank/DDBJ databases">
        <authorList>
            <person name="Dougan E. K."/>
            <person name="Rhodes N."/>
            <person name="Thang M."/>
            <person name="Chan C."/>
        </authorList>
    </citation>
    <scope>NUCLEOTIDE SEQUENCE</scope>
</reference>
<comment type="caution">
    <text evidence="1">The sequence shown here is derived from an EMBL/GenBank/DDBJ whole genome shotgun (WGS) entry which is preliminary data.</text>
</comment>